<gene>
    <name evidence="2" type="ORF">BKA55DRAFT_532365</name>
</gene>
<dbReference type="EMBL" id="JAGMUX010000001">
    <property type="protein sequence ID" value="KAH7269723.1"/>
    <property type="molecule type" value="Genomic_DNA"/>
</dbReference>
<dbReference type="AlphaFoldDB" id="A0A9P9R8Y6"/>
<dbReference type="RefSeq" id="XP_046056491.1">
    <property type="nucleotide sequence ID" value="XM_046189327.1"/>
</dbReference>
<feature type="region of interest" description="Disordered" evidence="1">
    <location>
        <begin position="128"/>
        <end position="149"/>
    </location>
</feature>
<evidence type="ECO:0000313" key="3">
    <source>
        <dbReference type="Proteomes" id="UP000720189"/>
    </source>
</evidence>
<comment type="caution">
    <text evidence="2">The sequence shown here is derived from an EMBL/GenBank/DDBJ whole genome shotgun (WGS) entry which is preliminary data.</text>
</comment>
<reference evidence="2" key="1">
    <citation type="journal article" date="2021" name="Nat. Commun.">
        <title>Genetic determinants of endophytism in the Arabidopsis root mycobiome.</title>
        <authorList>
            <person name="Mesny F."/>
            <person name="Miyauchi S."/>
            <person name="Thiergart T."/>
            <person name="Pickel B."/>
            <person name="Atanasova L."/>
            <person name="Karlsson M."/>
            <person name="Huettel B."/>
            <person name="Barry K.W."/>
            <person name="Haridas S."/>
            <person name="Chen C."/>
            <person name="Bauer D."/>
            <person name="Andreopoulos W."/>
            <person name="Pangilinan J."/>
            <person name="LaButti K."/>
            <person name="Riley R."/>
            <person name="Lipzen A."/>
            <person name="Clum A."/>
            <person name="Drula E."/>
            <person name="Henrissat B."/>
            <person name="Kohler A."/>
            <person name="Grigoriev I.V."/>
            <person name="Martin F.M."/>
            <person name="Hacquard S."/>
        </authorList>
    </citation>
    <scope>NUCLEOTIDE SEQUENCE</scope>
    <source>
        <strain evidence="2">MPI-CAGE-AT-0023</strain>
    </source>
</reference>
<dbReference type="Proteomes" id="UP000720189">
    <property type="component" value="Unassembled WGS sequence"/>
</dbReference>
<dbReference type="OrthoDB" id="4589291at2759"/>
<name>A0A9P9R8Y6_FUSRE</name>
<dbReference type="GeneID" id="70219281"/>
<protein>
    <submittedName>
        <fullName evidence="2">Uncharacterized protein</fullName>
    </submittedName>
</protein>
<evidence type="ECO:0000313" key="2">
    <source>
        <dbReference type="EMBL" id="KAH7269723.1"/>
    </source>
</evidence>
<proteinExistence type="predicted"/>
<keyword evidence="3" id="KW-1185">Reference proteome</keyword>
<evidence type="ECO:0000256" key="1">
    <source>
        <dbReference type="SAM" id="MobiDB-lite"/>
    </source>
</evidence>
<feature type="compositionally biased region" description="Acidic residues" evidence="1">
    <location>
        <begin position="140"/>
        <end position="149"/>
    </location>
</feature>
<sequence>MVTGTVERTLYQFLPGPLTIRVVVPPPERLGMGLAVTNSPVAGPPPYQENQEIAPEVSMSWNLQFNFGSDPRQIAAGFPIEHLSVKGIYSVLGFDSLDEESVVYNFELGSPVENVNVILDDTPLKGLWPWPREEKGQEQETQDDAEDEN</sequence>
<accession>A0A9P9R8Y6</accession>
<organism evidence="2 3">
    <name type="scientific">Fusarium redolens</name>
    <dbReference type="NCBI Taxonomy" id="48865"/>
    <lineage>
        <taxon>Eukaryota</taxon>
        <taxon>Fungi</taxon>
        <taxon>Dikarya</taxon>
        <taxon>Ascomycota</taxon>
        <taxon>Pezizomycotina</taxon>
        <taxon>Sordariomycetes</taxon>
        <taxon>Hypocreomycetidae</taxon>
        <taxon>Hypocreales</taxon>
        <taxon>Nectriaceae</taxon>
        <taxon>Fusarium</taxon>
        <taxon>Fusarium redolens species complex</taxon>
    </lineage>
</organism>